<dbReference type="SMART" id="SM00129">
    <property type="entry name" value="KISc"/>
    <property type="match status" value="1"/>
</dbReference>
<gene>
    <name evidence="12" type="primary">LOC113733837</name>
</gene>
<dbReference type="PROSITE" id="PS50067">
    <property type="entry name" value="KINESIN_MOTOR_2"/>
    <property type="match status" value="1"/>
</dbReference>
<feature type="coiled-coil region" evidence="8">
    <location>
        <begin position="761"/>
        <end position="825"/>
    </location>
</feature>
<feature type="binding site" evidence="7">
    <location>
        <begin position="275"/>
        <end position="282"/>
    </location>
    <ligand>
        <name>ATP</name>
        <dbReference type="ChEBI" id="CHEBI:30616"/>
    </ligand>
</feature>
<dbReference type="PANTHER" id="PTHR37739">
    <property type="entry name" value="KINESIN-LIKE PROTEIN KIN-12D"/>
    <property type="match status" value="1"/>
</dbReference>
<feature type="compositionally biased region" description="Polar residues" evidence="9">
    <location>
        <begin position="94"/>
        <end position="118"/>
    </location>
</feature>
<keyword evidence="5 7" id="KW-0505">Motor protein</keyword>
<dbReference type="InterPro" id="IPR019821">
    <property type="entry name" value="Kinesin_motor_CS"/>
</dbReference>
<evidence type="ECO:0000313" key="11">
    <source>
        <dbReference type="Proteomes" id="UP001652660"/>
    </source>
</evidence>
<organism evidence="11 12">
    <name type="scientific">Coffea arabica</name>
    <name type="common">Arabian coffee</name>
    <dbReference type="NCBI Taxonomy" id="13443"/>
    <lineage>
        <taxon>Eukaryota</taxon>
        <taxon>Viridiplantae</taxon>
        <taxon>Streptophyta</taxon>
        <taxon>Embryophyta</taxon>
        <taxon>Tracheophyta</taxon>
        <taxon>Spermatophyta</taxon>
        <taxon>Magnoliopsida</taxon>
        <taxon>eudicotyledons</taxon>
        <taxon>Gunneridae</taxon>
        <taxon>Pentapetalae</taxon>
        <taxon>asterids</taxon>
        <taxon>lamiids</taxon>
        <taxon>Gentianales</taxon>
        <taxon>Rubiaceae</taxon>
        <taxon>Ixoroideae</taxon>
        <taxon>Gardenieae complex</taxon>
        <taxon>Bertiereae - Coffeeae clade</taxon>
        <taxon>Coffeeae</taxon>
        <taxon>Coffea</taxon>
    </lineage>
</organism>
<feature type="coiled-coil region" evidence="8">
    <location>
        <begin position="2045"/>
        <end position="2104"/>
    </location>
</feature>
<comment type="similarity">
    <text evidence="6">Belongs to the TRAFAC class myosin-kinesin ATPase superfamily. Kinesin family. KIN-12 subfamily.</text>
</comment>
<evidence type="ECO:0000256" key="5">
    <source>
        <dbReference type="ARBA" id="ARBA00023175"/>
    </source>
</evidence>
<feature type="region of interest" description="Disordered" evidence="9">
    <location>
        <begin position="1"/>
        <end position="150"/>
    </location>
</feature>
<dbReference type="RefSeq" id="XP_071937689.1">
    <property type="nucleotide sequence ID" value="XM_072081588.1"/>
</dbReference>
<evidence type="ECO:0000256" key="8">
    <source>
        <dbReference type="SAM" id="Coils"/>
    </source>
</evidence>
<evidence type="ECO:0000256" key="3">
    <source>
        <dbReference type="ARBA" id="ARBA00022840"/>
    </source>
</evidence>
<sequence>MSGDNSTSCVGSMSRTNPSSSPGNENDSSDPLIQLPAGPSPPSPPSRAPLNSIPDPSQIQHDLGHNNNSNNKEKSASGAGTKCKSDAAAHTPPHSLTPTTQKLQQSHQLLVVSNSRPNATPRRGPKPTSDPTSAPATPASSSKPIQHPLRISNVGPKGAIFSRGISVPCPDPHQLQHVPHFDLPQDHSFWKHHNVQVLIRIRPIRNIEKVSQGYARCLRQETAKSLVWLGHPETRFTFDHIACETISQEKLFTIAGLPMVDNCMSGYNSCMFAYGQTGSGKTHTMMGDIGQMAGKLNEDCGITPRIFEYLFTRISEEENNRRNEGLKYSCKCSFLEIYNEQITDLLEPSSTNLQLREDLKKGVYVENLTEYSVRTVDDVLRLLLQGAANRKIAATHMNSESSRSHSVFTCIIESRWEKDSMTHIRFGRLNLVDLAGSERQKSSGAEGDRLKEAANINKSLSTLGLVIMSLVDLAQGKNRHVPYRDSRLTFLLQDSLGGNSKTTIIANVSPSICSANETLSTLKFAQRAKLIQNNAKVNEDASGDVIALQRQIQQLKGQLSILSKHSHDSEYLSNHTPSCKESYLGTFLEELDSSEQMIMHDNHGTQSGRRKKVTIYDLNEFDALHMGWCNFITYKWQTMCSKATLLGALRRENLAELEVKRLKAEMEQLNSLVHQLELDAQHAKMILRSRDERIKHLELLADGFVSADAYILNENNALREEIGLLQSRIGKNPELTRSALENIRLLEQLRLFKEFYGQGERETLLAEISELRDELSDILEAEESCVHSHSSPCKENQETRAEKELNKQRDLNSNLVREVDELQRELGKFIDCNLPTSDSSCLQAREMLPRSCSVDELASCILQEECASLCEDGQHMERALVLQCSEIQKELKDARSVIEAMESKQLCLIEELEFLRNENDKLMETLQKEQNGEGKHRPEPEHCNMQSGFVLDEDLNFVTEGENDSCTLVLQAKLVKLSKDLQHAQLLNSQYLKDHATGLSQQSQAESIQEDVEIETARTILHLQEEIATLQSELQGRTKSLEEENRSLRNCIAAKDGEMEVLCSEWERATLELTNFLLDGSKSIGDASSQIESIGSLFPCDNVWVSEHVERAAKLCVEKEESMFLLKRSLEDAQTTVLEMDQKLNSLRGATMVLSEAQQIEHLESNLIYHEGPITEVKRYADYNFLEMKTNFHQPMVVLWDNVEKNVPSADAHTSVTAEVNADIELAHYGLLEAESAISISRVDAESHFMSLQSDIHETFSLYKELIQDLVNDIHDMRRNFVKLNVNYGSVDIHTSGSPLVHTLRFLEHENGYNMLHQILGELAEVNKRLNSMNAYLSGIVYSCQSPAEVNGWTTDFSSSNSSADSGLTSKQIAVNRYGQYLEKKTEQTFDLEPEESFVVSSKYQESGHSRLVETLDCDRLTSFCLRKEFRAAYDALSKINDQLTAIFSVEDTWDGSTSGVCFTNSHLFITNKEHHFVRDENEQVIMPNAGAMIQSHEEITQMADASCSLTREFNSYYKINQADSFFSKFEEAQATVKEADYMLNALLKSNDDAKQLTSAWKQVGNELMIQKANLFEEVNLLKSSIHFKESENEMLQHQIHFILTEIASLMFLIEGSFQKDVEDLCKTSYCDTILMVKETLNNISSLRSLLEEISAEVRENGIISFVFNERYLGKIYDEIRRLNKNSDFLASTCEGLTVMQNSGKESASYRNESEVKLAQGEEEGCQYEFVNRSEAGEDDLINEHLELKREVERKEVLLKGLLFDLSLLQESASSTKEAKDEIEKLHAALNQVRNELKMKTSQLDNMLIKHKTLEGRLMEAENALCVSHSDLEEVRGTLDILSEENAELRMLLKDVYLKKSETEQQLEEQRESVKDLEDEILRMASSAEEKMASSIKDIKDDMKRVTAERNQLLDQLQSLQDKLDIAYAVADEKEAIALEACQESEASKVYAEQKEEEVKILEHSVEELDSTINVLEKKVSEMEEEVERYRQVRDSLEVELHGLRERLLMVESITEDLDSSRELSENQFLRSISPFTSLLGSVELHEALSQIRILEEEKDKLAKEIKQYREYISEVVVHAEAQASQYQQKYKSLEAMIHEVRTDSSDVICGAPTLDKTEKTSVRSRGSSSPFRCIASLVQQMNMEKDQELSIAKFRIEELEALVASRQKEVCLLNTRLASVESMTHDVIRDLLGVKLDITNYADLVSQNRLQKLVEEAQHQAKQYIVMEKEVLELRRRINDLVEERERCVLEVNRREADVLATHMILEQVRERDQLLSAQNEMLKADKTNLQRRVAELDDMVKKLIGRQNIVVQKQQQTSSFARLKG</sequence>
<feature type="coiled-coil region" evidence="8">
    <location>
        <begin position="1776"/>
        <end position="2007"/>
    </location>
</feature>
<feature type="compositionally biased region" description="Pro residues" evidence="9">
    <location>
        <begin position="38"/>
        <end position="47"/>
    </location>
</feature>
<dbReference type="InterPro" id="IPR044986">
    <property type="entry name" value="KIF15/KIN-12"/>
</dbReference>
<feature type="coiled-coil region" evidence="8">
    <location>
        <begin position="884"/>
        <end position="932"/>
    </location>
</feature>
<evidence type="ECO:0000256" key="7">
    <source>
        <dbReference type="PROSITE-ProRule" id="PRU00283"/>
    </source>
</evidence>
<keyword evidence="3 7" id="KW-0067">ATP-binding</keyword>
<feature type="compositionally biased region" description="Polar residues" evidence="9">
    <location>
        <begin position="1"/>
        <end position="31"/>
    </location>
</feature>
<dbReference type="Gene3D" id="3.40.850.10">
    <property type="entry name" value="Kinesin motor domain"/>
    <property type="match status" value="1"/>
</dbReference>
<feature type="coiled-coil region" evidence="8">
    <location>
        <begin position="2281"/>
        <end position="2308"/>
    </location>
</feature>
<dbReference type="PRINTS" id="PR00380">
    <property type="entry name" value="KINESINHEAVY"/>
</dbReference>
<feature type="coiled-coil region" evidence="8">
    <location>
        <begin position="652"/>
        <end position="679"/>
    </location>
</feature>
<evidence type="ECO:0000256" key="6">
    <source>
        <dbReference type="ARBA" id="ARBA00034488"/>
    </source>
</evidence>
<evidence type="ECO:0000313" key="12">
    <source>
        <dbReference type="RefSeq" id="XP_071937689.1"/>
    </source>
</evidence>
<keyword evidence="11" id="KW-1185">Reference proteome</keyword>
<dbReference type="Proteomes" id="UP001652660">
    <property type="component" value="Chromosome 3c"/>
</dbReference>
<proteinExistence type="inferred from homology"/>
<dbReference type="PANTHER" id="PTHR37739:SF18">
    <property type="entry name" value="KINESIN-LIKE PROTEIN KIN-12C"/>
    <property type="match status" value="1"/>
</dbReference>
<protein>
    <submittedName>
        <fullName evidence="12">Kinesin-like protein KIN-12C</fullName>
    </submittedName>
</protein>
<feature type="coiled-coil region" evidence="8">
    <location>
        <begin position="538"/>
        <end position="565"/>
    </location>
</feature>
<dbReference type="InterPro" id="IPR027417">
    <property type="entry name" value="P-loop_NTPase"/>
</dbReference>
<evidence type="ECO:0000256" key="2">
    <source>
        <dbReference type="ARBA" id="ARBA00022741"/>
    </source>
</evidence>
<keyword evidence="1" id="KW-0493">Microtubule</keyword>
<feature type="domain" description="Kinesin motor" evidence="10">
    <location>
        <begin position="194"/>
        <end position="531"/>
    </location>
</feature>
<accession>A0ABM4X0X3</accession>
<keyword evidence="4 8" id="KW-0175">Coiled coil</keyword>
<feature type="coiled-coil region" evidence="8">
    <location>
        <begin position="2225"/>
        <end position="2252"/>
    </location>
</feature>
<keyword evidence="2 7" id="KW-0547">Nucleotide-binding</keyword>
<dbReference type="SUPFAM" id="SSF52540">
    <property type="entry name" value="P-loop containing nucleoside triphosphate hydrolases"/>
    <property type="match status" value="1"/>
</dbReference>
<name>A0ABM4X0X3_COFAR</name>
<dbReference type="PROSITE" id="PS00411">
    <property type="entry name" value="KINESIN_MOTOR_1"/>
    <property type="match status" value="1"/>
</dbReference>
<dbReference type="GeneID" id="113733837"/>
<evidence type="ECO:0000259" key="10">
    <source>
        <dbReference type="PROSITE" id="PS50067"/>
    </source>
</evidence>
<dbReference type="InterPro" id="IPR036961">
    <property type="entry name" value="Kinesin_motor_dom_sf"/>
</dbReference>
<dbReference type="Pfam" id="PF00225">
    <property type="entry name" value="Kinesin"/>
    <property type="match status" value="1"/>
</dbReference>
<evidence type="ECO:0000256" key="4">
    <source>
        <dbReference type="ARBA" id="ARBA00023054"/>
    </source>
</evidence>
<dbReference type="CDD" id="cd01373">
    <property type="entry name" value="KISc_KLP2_like"/>
    <property type="match status" value="1"/>
</dbReference>
<evidence type="ECO:0000256" key="1">
    <source>
        <dbReference type="ARBA" id="ARBA00022701"/>
    </source>
</evidence>
<dbReference type="InterPro" id="IPR001752">
    <property type="entry name" value="Kinesin_motor_dom"/>
</dbReference>
<reference evidence="12" key="1">
    <citation type="submission" date="2025-08" db="UniProtKB">
        <authorList>
            <consortium name="RefSeq"/>
        </authorList>
    </citation>
    <scope>IDENTIFICATION</scope>
    <source>
        <tissue evidence="12">Leaves</tissue>
    </source>
</reference>
<feature type="compositionally biased region" description="Low complexity" evidence="9">
    <location>
        <begin position="126"/>
        <end position="144"/>
    </location>
</feature>
<evidence type="ECO:0000256" key="9">
    <source>
        <dbReference type="SAM" id="MobiDB-lite"/>
    </source>
</evidence>